<dbReference type="InterPro" id="IPR051045">
    <property type="entry name" value="TonB-dependent_transducer"/>
</dbReference>
<keyword evidence="6" id="KW-0812">Transmembrane</keyword>
<evidence type="ECO:0000256" key="8">
    <source>
        <dbReference type="ARBA" id="ARBA00022989"/>
    </source>
</evidence>
<feature type="signal peptide" evidence="10">
    <location>
        <begin position="1"/>
        <end position="23"/>
    </location>
</feature>
<evidence type="ECO:0000256" key="5">
    <source>
        <dbReference type="ARBA" id="ARBA00022519"/>
    </source>
</evidence>
<dbReference type="PROSITE" id="PS52015">
    <property type="entry name" value="TONB_CTD"/>
    <property type="match status" value="1"/>
</dbReference>
<dbReference type="Pfam" id="PF03544">
    <property type="entry name" value="TonB_C"/>
    <property type="match status" value="1"/>
</dbReference>
<dbReference type="GO" id="GO:0031992">
    <property type="term" value="F:energy transducer activity"/>
    <property type="evidence" value="ECO:0007669"/>
    <property type="project" value="TreeGrafter"/>
</dbReference>
<dbReference type="InterPro" id="IPR006260">
    <property type="entry name" value="TonB/TolA_C"/>
</dbReference>
<dbReference type="AlphaFoldDB" id="A0A679HG22"/>
<protein>
    <submittedName>
        <fullName evidence="12">Cell envelope biogenesis protein TonB</fullName>
    </submittedName>
</protein>
<dbReference type="Proteomes" id="UP000500882">
    <property type="component" value="Chromosome"/>
</dbReference>
<feature type="chain" id="PRO_5025524958" evidence="10">
    <location>
        <begin position="24"/>
        <end position="286"/>
    </location>
</feature>
<comment type="subcellular location">
    <subcellularLocation>
        <location evidence="1">Cell inner membrane</location>
        <topology evidence="1">Single-pass membrane protein</topology>
        <orientation evidence="1">Periplasmic side</orientation>
    </subcellularLocation>
</comment>
<accession>A0A679HG22</accession>
<dbReference type="InterPro" id="IPR027991">
    <property type="entry name" value="DUF4488"/>
</dbReference>
<organism evidence="12 13">
    <name type="scientific">Bacteroides thetaiotaomicron</name>
    <dbReference type="NCBI Taxonomy" id="818"/>
    <lineage>
        <taxon>Bacteria</taxon>
        <taxon>Pseudomonadati</taxon>
        <taxon>Bacteroidota</taxon>
        <taxon>Bacteroidia</taxon>
        <taxon>Bacteroidales</taxon>
        <taxon>Bacteroidaceae</taxon>
        <taxon>Bacteroides</taxon>
    </lineage>
</organism>
<evidence type="ECO:0000256" key="6">
    <source>
        <dbReference type="ARBA" id="ARBA00022692"/>
    </source>
</evidence>
<evidence type="ECO:0000256" key="10">
    <source>
        <dbReference type="SAM" id="SignalP"/>
    </source>
</evidence>
<evidence type="ECO:0000256" key="7">
    <source>
        <dbReference type="ARBA" id="ARBA00022927"/>
    </source>
</evidence>
<dbReference type="GO" id="GO:0015031">
    <property type="term" value="P:protein transport"/>
    <property type="evidence" value="ECO:0007669"/>
    <property type="project" value="UniProtKB-KW"/>
</dbReference>
<dbReference type="PANTHER" id="PTHR33446:SF2">
    <property type="entry name" value="PROTEIN TONB"/>
    <property type="match status" value="1"/>
</dbReference>
<evidence type="ECO:0000256" key="2">
    <source>
        <dbReference type="ARBA" id="ARBA00006555"/>
    </source>
</evidence>
<evidence type="ECO:0000313" key="12">
    <source>
        <dbReference type="EMBL" id="BCA48228.1"/>
    </source>
</evidence>
<keyword evidence="8" id="KW-1133">Transmembrane helix</keyword>
<evidence type="ECO:0000313" key="13">
    <source>
        <dbReference type="Proteomes" id="UP000500882"/>
    </source>
</evidence>
<dbReference type="Gene3D" id="2.40.128.490">
    <property type="entry name" value="Uncharacterised protein PF14869, DUF4488"/>
    <property type="match status" value="1"/>
</dbReference>
<evidence type="ECO:0000256" key="1">
    <source>
        <dbReference type="ARBA" id="ARBA00004383"/>
    </source>
</evidence>
<keyword evidence="7" id="KW-0653">Protein transport</keyword>
<keyword evidence="4" id="KW-1003">Cell membrane</keyword>
<name>A0A679HG22_BACT4</name>
<dbReference type="SUPFAM" id="SSF74653">
    <property type="entry name" value="TolA/TonB C-terminal domain"/>
    <property type="match status" value="1"/>
</dbReference>
<dbReference type="Pfam" id="PF14869">
    <property type="entry name" value="DUF4488"/>
    <property type="match status" value="1"/>
</dbReference>
<evidence type="ECO:0000256" key="4">
    <source>
        <dbReference type="ARBA" id="ARBA00022475"/>
    </source>
</evidence>
<dbReference type="InterPro" id="IPR037682">
    <property type="entry name" value="TonB_C"/>
</dbReference>
<evidence type="ECO:0000259" key="11">
    <source>
        <dbReference type="PROSITE" id="PS52015"/>
    </source>
</evidence>
<dbReference type="GO" id="GO:0055085">
    <property type="term" value="P:transmembrane transport"/>
    <property type="evidence" value="ECO:0007669"/>
    <property type="project" value="InterPro"/>
</dbReference>
<dbReference type="GO" id="GO:0098797">
    <property type="term" value="C:plasma membrane protein complex"/>
    <property type="evidence" value="ECO:0007669"/>
    <property type="project" value="TreeGrafter"/>
</dbReference>
<proteinExistence type="inferred from homology"/>
<evidence type="ECO:0000256" key="9">
    <source>
        <dbReference type="ARBA" id="ARBA00023136"/>
    </source>
</evidence>
<keyword evidence="3" id="KW-0813">Transport</keyword>
<keyword evidence="9" id="KW-0472">Membrane</keyword>
<keyword evidence="10" id="KW-0732">Signal</keyword>
<gene>
    <name evidence="12" type="ORF">BatF92_01700</name>
</gene>
<comment type="similarity">
    <text evidence="2">Belongs to the TonB family.</text>
</comment>
<dbReference type="FunFam" id="3.30.1150.10:FF:000002">
    <property type="entry name" value="Energy transducer TonB"/>
    <property type="match status" value="1"/>
</dbReference>
<dbReference type="EMBL" id="AP022660">
    <property type="protein sequence ID" value="BCA48228.1"/>
    <property type="molecule type" value="Genomic_DNA"/>
</dbReference>
<dbReference type="PANTHER" id="PTHR33446">
    <property type="entry name" value="PROTEIN TONB-RELATED"/>
    <property type="match status" value="1"/>
</dbReference>
<reference evidence="12 13" key="1">
    <citation type="submission" date="2020-02" db="EMBL/GenBank/DDBJ databases">
        <title>Whole-genome sequencing and comparative analysis of the genomes of Bacteroides thetaiotaomicron and Escherichia coli isolated from a healthy resident in Vietnam.</title>
        <authorList>
            <person name="Mohsin M."/>
            <person name="Tanaka K."/>
            <person name="Kawahara R."/>
            <person name="Kondo S."/>
            <person name="Noguchi H."/>
            <person name="Motooka D."/>
            <person name="Nakamura S."/>
            <person name="Khong D.T."/>
            <person name="Nguyen T.N."/>
            <person name="Tran H.T."/>
            <person name="Yamamoto Y."/>
        </authorList>
    </citation>
    <scope>NUCLEOTIDE SEQUENCE [LARGE SCALE GENOMIC DNA]</scope>
    <source>
        <strain evidence="12 13">F9-2</strain>
    </source>
</reference>
<dbReference type="NCBIfam" id="TIGR01352">
    <property type="entry name" value="tonB_Cterm"/>
    <property type="match status" value="1"/>
</dbReference>
<keyword evidence="5" id="KW-0997">Cell inner membrane</keyword>
<dbReference type="Gene3D" id="3.30.1150.10">
    <property type="match status" value="1"/>
</dbReference>
<sequence>MIAMNTKLFGLFIALLVCLPSFAQQKPVEKVDSDGVYLMPDQMPEFPGGMQAMMKFLTTNIKYPVEAQKKGVSGRVIVQFVIMEDGTLDQAKVVRGVDPLLDEEALRVVKLMPKWKPGIDRGEAVKVRFTAPIMFNLSRPDAQRPTFPELVVPIGQEVENRSLQGVWQSCVVQPGEHGYKILLLPVLKIVSPDQTFMNIMTAGMNGRSNAIIYCQGEYSLPSDGTYVEMVEKSVDPVFIQGVKNEISVERLHDNLIKLSFTVPGQGRKVTEYWFRAPSPDVKIMAD</sequence>
<evidence type="ECO:0000256" key="3">
    <source>
        <dbReference type="ARBA" id="ARBA00022448"/>
    </source>
</evidence>
<feature type="domain" description="TonB C-terminal" evidence="11">
    <location>
        <begin position="48"/>
        <end position="144"/>
    </location>
</feature>